<evidence type="ECO:0000313" key="2">
    <source>
        <dbReference type="Proteomes" id="UP000663720"/>
    </source>
</evidence>
<dbReference type="RefSeq" id="WP_207692238.1">
    <property type="nucleotide sequence ID" value="NZ_CP061799.1"/>
</dbReference>
<dbReference type="EMBL" id="CP061799">
    <property type="protein sequence ID" value="QTA80605.1"/>
    <property type="molecule type" value="Genomic_DNA"/>
</dbReference>
<dbReference type="KEGG" id="dli:dnl_29150"/>
<sequence>MKWKDALLLSSMPLEFETGRFLVDQGFAVNSDFRYTWKDFEIINDSAIDIYAKANISSSELINKYLQIELLIDCKHRSPDTVGLFLPDINLPGHSFTSGNTIRMIDQFSPYVIDPDTKTGFESDLLLCYKGMEIDLETGDINDLIYKKGLSKLQNALPRLFSENIMTFLAGPPEENIPFLFCPILLTTAPLYVMKKNISLEEIRSASEVKEVGIEVPFLVMRSDISPGFKSICIKESSCLKEIVRTDNAMSIEMRKARYYNSLFNLPFTIIDAFNSAEYFYLNTFFTQFIVCNNKEFPLFINSLKQTAKSAFNTIQRLA</sequence>
<proteinExistence type="predicted"/>
<accession>A0A975B834</accession>
<organism evidence="1 2">
    <name type="scientific">Desulfonema limicola</name>
    <dbReference type="NCBI Taxonomy" id="45656"/>
    <lineage>
        <taxon>Bacteria</taxon>
        <taxon>Pseudomonadati</taxon>
        <taxon>Thermodesulfobacteriota</taxon>
        <taxon>Desulfobacteria</taxon>
        <taxon>Desulfobacterales</taxon>
        <taxon>Desulfococcaceae</taxon>
        <taxon>Desulfonema</taxon>
    </lineage>
</organism>
<name>A0A975B834_9BACT</name>
<evidence type="ECO:0000313" key="1">
    <source>
        <dbReference type="EMBL" id="QTA80605.1"/>
    </source>
</evidence>
<protein>
    <submittedName>
        <fullName evidence="1">Uncharacterized protein</fullName>
    </submittedName>
</protein>
<dbReference type="Proteomes" id="UP000663720">
    <property type="component" value="Chromosome"/>
</dbReference>
<keyword evidence="2" id="KW-1185">Reference proteome</keyword>
<dbReference type="AlphaFoldDB" id="A0A975B834"/>
<gene>
    <name evidence="1" type="ORF">dnl_29150</name>
</gene>
<reference evidence="1" key="1">
    <citation type="journal article" date="2021" name="Microb. Physiol.">
        <title>Proteogenomic Insights into the Physiology of Marine, Sulfate-Reducing, Filamentous Desulfonema limicola and Desulfonema magnum.</title>
        <authorList>
            <person name="Schnaars V."/>
            <person name="Wohlbrand L."/>
            <person name="Scheve S."/>
            <person name="Hinrichs C."/>
            <person name="Reinhardt R."/>
            <person name="Rabus R."/>
        </authorList>
    </citation>
    <scope>NUCLEOTIDE SEQUENCE</scope>
    <source>
        <strain evidence="1">5ac10</strain>
    </source>
</reference>